<evidence type="ECO:0000256" key="3">
    <source>
        <dbReference type="ARBA" id="ARBA00022692"/>
    </source>
</evidence>
<feature type="transmembrane region" description="Helical" evidence="6">
    <location>
        <begin position="96"/>
        <end position="113"/>
    </location>
</feature>
<comment type="similarity">
    <text evidence="2 6">Belongs to the peroxisomal membrane protein PXMP2/4 family.</text>
</comment>
<evidence type="ECO:0008006" key="9">
    <source>
        <dbReference type="Google" id="ProtNLM"/>
    </source>
</evidence>
<keyword evidence="8" id="KW-1185">Reference proteome</keyword>
<accession>A0A8H7RNR1</accession>
<name>A0A8H7RNR1_9FUNG</name>
<protein>
    <recommendedName>
        <fullName evidence="9">Protein Mpv17</fullName>
    </recommendedName>
</protein>
<organism evidence="7 8">
    <name type="scientific">Mucor saturninus</name>
    <dbReference type="NCBI Taxonomy" id="64648"/>
    <lineage>
        <taxon>Eukaryota</taxon>
        <taxon>Fungi</taxon>
        <taxon>Fungi incertae sedis</taxon>
        <taxon>Mucoromycota</taxon>
        <taxon>Mucoromycotina</taxon>
        <taxon>Mucoromycetes</taxon>
        <taxon>Mucorales</taxon>
        <taxon>Mucorineae</taxon>
        <taxon>Mucoraceae</taxon>
        <taxon>Mucor</taxon>
    </lineage>
</organism>
<keyword evidence="4 6" id="KW-1133">Transmembrane helix</keyword>
<dbReference type="AlphaFoldDB" id="A0A8H7RNR1"/>
<proteinExistence type="inferred from homology"/>
<keyword evidence="3 6" id="KW-0812">Transmembrane</keyword>
<dbReference type="PANTHER" id="PTHR11266">
    <property type="entry name" value="PEROXISOMAL MEMBRANE PROTEIN 2, PXMP2 MPV17"/>
    <property type="match status" value="1"/>
</dbReference>
<dbReference type="EMBL" id="JAEPRD010000002">
    <property type="protein sequence ID" value="KAG2213873.1"/>
    <property type="molecule type" value="Genomic_DNA"/>
</dbReference>
<evidence type="ECO:0000256" key="4">
    <source>
        <dbReference type="ARBA" id="ARBA00022989"/>
    </source>
</evidence>
<dbReference type="PANTHER" id="PTHR11266:SF17">
    <property type="entry name" value="PROTEIN MPV17"/>
    <property type="match status" value="1"/>
</dbReference>
<comment type="caution">
    <text evidence="7">The sequence shown here is derived from an EMBL/GenBank/DDBJ whole genome shotgun (WGS) entry which is preliminary data.</text>
</comment>
<dbReference type="Proteomes" id="UP000603453">
    <property type="component" value="Unassembled WGS sequence"/>
</dbReference>
<dbReference type="OrthoDB" id="430207at2759"/>
<sequence length="195" mass="22289">MSTLLQKYQYNILERPIRTFAMQSSFMMTLGDIISQQAVERKGWENHDIARSLRTTVYGVCIGGPVMGSWFGFINRTITIKNRWAATGTRVIVDQTLFSPAILAVFMGGISLLEGRTIPEIQEKFHESYYNGLMNSYRYWPFVSLFTFALIPLHYRPIVNSGFGIIWNAYLSHLNQESLQALKLAHPTIIQTTTI</sequence>
<feature type="transmembrane region" description="Helical" evidence="6">
    <location>
        <begin position="56"/>
        <end position="75"/>
    </location>
</feature>
<keyword evidence="5 6" id="KW-0472">Membrane</keyword>
<evidence type="ECO:0000313" key="7">
    <source>
        <dbReference type="EMBL" id="KAG2213873.1"/>
    </source>
</evidence>
<evidence type="ECO:0000313" key="8">
    <source>
        <dbReference type="Proteomes" id="UP000603453"/>
    </source>
</evidence>
<evidence type="ECO:0000256" key="1">
    <source>
        <dbReference type="ARBA" id="ARBA00004141"/>
    </source>
</evidence>
<dbReference type="Pfam" id="PF04117">
    <property type="entry name" value="Mpv17_PMP22"/>
    <property type="match status" value="1"/>
</dbReference>
<reference evidence="7" key="1">
    <citation type="submission" date="2020-12" db="EMBL/GenBank/DDBJ databases">
        <title>Metabolic potential, ecology and presence of endohyphal bacteria is reflected in genomic diversity of Mucoromycotina.</title>
        <authorList>
            <person name="Muszewska A."/>
            <person name="Okrasinska A."/>
            <person name="Steczkiewicz K."/>
            <person name="Drgas O."/>
            <person name="Orlowska M."/>
            <person name="Perlinska-Lenart U."/>
            <person name="Aleksandrzak-Piekarczyk T."/>
            <person name="Szatraj K."/>
            <person name="Zielenkiewicz U."/>
            <person name="Pilsyk S."/>
            <person name="Malc E."/>
            <person name="Mieczkowski P."/>
            <person name="Kruszewska J.S."/>
            <person name="Biernat P."/>
            <person name="Pawlowska J."/>
        </authorList>
    </citation>
    <scope>NUCLEOTIDE SEQUENCE</scope>
    <source>
        <strain evidence="7">WA0000017839</strain>
    </source>
</reference>
<evidence type="ECO:0000256" key="6">
    <source>
        <dbReference type="RuleBase" id="RU363053"/>
    </source>
</evidence>
<dbReference type="GO" id="GO:0005739">
    <property type="term" value="C:mitochondrion"/>
    <property type="evidence" value="ECO:0007669"/>
    <property type="project" value="TreeGrafter"/>
</dbReference>
<dbReference type="GO" id="GO:0016020">
    <property type="term" value="C:membrane"/>
    <property type="evidence" value="ECO:0007669"/>
    <property type="project" value="UniProtKB-SubCell"/>
</dbReference>
<gene>
    <name evidence="7" type="ORF">INT47_001142</name>
</gene>
<evidence type="ECO:0000256" key="2">
    <source>
        <dbReference type="ARBA" id="ARBA00006824"/>
    </source>
</evidence>
<comment type="subcellular location">
    <subcellularLocation>
        <location evidence="1">Membrane</location>
        <topology evidence="1">Multi-pass membrane protein</topology>
    </subcellularLocation>
</comment>
<feature type="transmembrane region" description="Helical" evidence="6">
    <location>
        <begin position="137"/>
        <end position="155"/>
    </location>
</feature>
<evidence type="ECO:0000256" key="5">
    <source>
        <dbReference type="ARBA" id="ARBA00023136"/>
    </source>
</evidence>
<dbReference type="InterPro" id="IPR007248">
    <property type="entry name" value="Mpv17_PMP22"/>
</dbReference>